<evidence type="ECO:0000313" key="8">
    <source>
        <dbReference type="Proteomes" id="UP000659697"/>
    </source>
</evidence>
<evidence type="ECO:0000256" key="1">
    <source>
        <dbReference type="ARBA" id="ARBA00004141"/>
    </source>
</evidence>
<comment type="caution">
    <text evidence="7">The sequence shown here is derived from an EMBL/GenBank/DDBJ whole genome shotgun (WGS) entry which is preliminary data.</text>
</comment>
<dbReference type="NCBIfam" id="TIGR00367">
    <property type="entry name" value="calcium/sodium antiporter"/>
    <property type="match status" value="1"/>
</dbReference>
<keyword evidence="4 5" id="KW-0472">Membrane</keyword>
<feature type="transmembrane region" description="Helical" evidence="5">
    <location>
        <begin position="151"/>
        <end position="171"/>
    </location>
</feature>
<feature type="transmembrane region" description="Helical" evidence="5">
    <location>
        <begin position="21"/>
        <end position="42"/>
    </location>
</feature>
<evidence type="ECO:0000256" key="5">
    <source>
        <dbReference type="SAM" id="Phobius"/>
    </source>
</evidence>
<evidence type="ECO:0000256" key="4">
    <source>
        <dbReference type="ARBA" id="ARBA00023136"/>
    </source>
</evidence>
<feature type="transmembrane region" description="Helical" evidence="5">
    <location>
        <begin position="63"/>
        <end position="86"/>
    </location>
</feature>
<feature type="transmembrane region" description="Helical" evidence="5">
    <location>
        <begin position="198"/>
        <end position="221"/>
    </location>
</feature>
<evidence type="ECO:0000256" key="3">
    <source>
        <dbReference type="ARBA" id="ARBA00022989"/>
    </source>
</evidence>
<sequence length="346" mass="36437">MQLPARSGKIPFLLISLLPDIMISPLLLAIIFVIVGLVLLIWSADRFIYGASSVARNSGLSPMIIGLTIVAMGSSAPEMLVSATAAAQGRLDTSVGNALGSNITNILLVIGLVALLKPISVASLTLKREFPMLVLFTVFGFYLLSDHNLTRAEGVMLLIGFVGFISLLVFWGKTAAPDDPLIAELEAEIPEATSNLQAAFWIIAGLILLLASSQLLVHGAVTIARYAGLSDLVIGLTIIAIGTSLPELAASIIGILKGEDDLALGNIIGSNIFNILAVLGLGAVIGPGSLDLNAGTRDSYVMIAATLAMLLMSIRIGRQQRINRLEGALLLCGFIAYQYILFTQLS</sequence>
<dbReference type="InterPro" id="IPR044880">
    <property type="entry name" value="NCX_ion-bd_dom_sf"/>
</dbReference>
<dbReference type="Proteomes" id="UP000659697">
    <property type="component" value="Unassembled WGS sequence"/>
</dbReference>
<feature type="transmembrane region" description="Helical" evidence="5">
    <location>
        <begin position="268"/>
        <end position="287"/>
    </location>
</feature>
<evidence type="ECO:0000259" key="6">
    <source>
        <dbReference type="Pfam" id="PF01699"/>
    </source>
</evidence>
<evidence type="ECO:0000313" key="7">
    <source>
        <dbReference type="EMBL" id="GHG76626.1"/>
    </source>
</evidence>
<name>A0ABQ3L4A2_9ALTE</name>
<dbReference type="Pfam" id="PF01699">
    <property type="entry name" value="Na_Ca_ex"/>
    <property type="match status" value="2"/>
</dbReference>
<feature type="domain" description="Sodium/calcium exchanger membrane region" evidence="6">
    <location>
        <begin position="199"/>
        <end position="342"/>
    </location>
</feature>
<gene>
    <name evidence="7" type="ORF">GCM10010919_31630</name>
</gene>
<keyword evidence="3 5" id="KW-1133">Transmembrane helix</keyword>
<evidence type="ECO:0000256" key="2">
    <source>
        <dbReference type="ARBA" id="ARBA00022692"/>
    </source>
</evidence>
<dbReference type="Gene3D" id="1.20.1420.30">
    <property type="entry name" value="NCX, central ion-binding region"/>
    <property type="match status" value="2"/>
</dbReference>
<feature type="transmembrane region" description="Helical" evidence="5">
    <location>
        <begin position="233"/>
        <end position="256"/>
    </location>
</feature>
<dbReference type="PANTHER" id="PTHR10846:SF8">
    <property type="entry name" value="INNER MEMBRANE PROTEIN YRBG"/>
    <property type="match status" value="1"/>
</dbReference>
<proteinExistence type="predicted"/>
<keyword evidence="8" id="KW-1185">Reference proteome</keyword>
<feature type="domain" description="Sodium/calcium exchanger membrane region" evidence="6">
    <location>
        <begin position="29"/>
        <end position="169"/>
    </location>
</feature>
<feature type="transmembrane region" description="Helical" evidence="5">
    <location>
        <begin position="299"/>
        <end position="316"/>
    </location>
</feature>
<reference evidence="8" key="1">
    <citation type="journal article" date="2019" name="Int. J. Syst. Evol. Microbiol.">
        <title>The Global Catalogue of Microorganisms (GCM) 10K type strain sequencing project: providing services to taxonomists for standard genome sequencing and annotation.</title>
        <authorList>
            <consortium name="The Broad Institute Genomics Platform"/>
            <consortium name="The Broad Institute Genome Sequencing Center for Infectious Disease"/>
            <person name="Wu L."/>
            <person name="Ma J."/>
        </authorList>
    </citation>
    <scope>NUCLEOTIDE SEQUENCE [LARGE SCALE GENOMIC DNA]</scope>
    <source>
        <strain evidence="8">CGMCC 1.7003</strain>
    </source>
</reference>
<feature type="transmembrane region" description="Helical" evidence="5">
    <location>
        <begin position="328"/>
        <end position="345"/>
    </location>
</feature>
<dbReference type="EMBL" id="BNAO01000010">
    <property type="protein sequence ID" value="GHG76626.1"/>
    <property type="molecule type" value="Genomic_DNA"/>
</dbReference>
<accession>A0ABQ3L4A2</accession>
<comment type="subcellular location">
    <subcellularLocation>
        <location evidence="1">Membrane</location>
        <topology evidence="1">Multi-pass membrane protein</topology>
    </subcellularLocation>
</comment>
<dbReference type="PANTHER" id="PTHR10846">
    <property type="entry name" value="SODIUM/POTASSIUM/CALCIUM EXCHANGER"/>
    <property type="match status" value="1"/>
</dbReference>
<keyword evidence="2 5" id="KW-0812">Transmembrane</keyword>
<protein>
    <submittedName>
        <fullName evidence="7">Sodium:calcium antiporter</fullName>
    </submittedName>
</protein>
<organism evidence="7 8">
    <name type="scientific">Alishewanella longhuensis</name>
    <dbReference type="NCBI Taxonomy" id="1091037"/>
    <lineage>
        <taxon>Bacteria</taxon>
        <taxon>Pseudomonadati</taxon>
        <taxon>Pseudomonadota</taxon>
        <taxon>Gammaproteobacteria</taxon>
        <taxon>Alteromonadales</taxon>
        <taxon>Alteromonadaceae</taxon>
        <taxon>Alishewanella</taxon>
    </lineage>
</organism>
<dbReference type="InterPro" id="IPR004837">
    <property type="entry name" value="NaCa_Exmemb"/>
</dbReference>
<dbReference type="InterPro" id="IPR004481">
    <property type="entry name" value="K/Na/Ca-exchanger"/>
</dbReference>
<feature type="transmembrane region" description="Helical" evidence="5">
    <location>
        <begin position="98"/>
        <end position="116"/>
    </location>
</feature>